<comment type="caution">
    <text evidence="2">The sequence shown here is derived from an EMBL/GenBank/DDBJ whole genome shotgun (WGS) entry which is preliminary data.</text>
</comment>
<reference evidence="2 3" key="1">
    <citation type="submission" date="2020-10" db="EMBL/GenBank/DDBJ databases">
        <title>Ca. Dormibacterota MAGs.</title>
        <authorList>
            <person name="Montgomery K."/>
        </authorList>
    </citation>
    <scope>NUCLEOTIDE SEQUENCE [LARGE SCALE GENOMIC DNA]</scope>
    <source>
        <strain evidence="2">Mitchell_Peninsula_5</strain>
    </source>
</reference>
<sequence length="165" mass="17963">MAHVLPPLHLARPRLTDRLAAERVNIVEAARAVTLGQRGDAPAAAAARAALSRYRGPALPDDLREEWAVIPREAALRRALSILDLLISEAERGGDIAEAAELAERAASLDRTDDMRLLRAARLQLRCARPGRARELGARARRLGTELRVRPSHELLALDAELNGA</sequence>
<gene>
    <name evidence="2" type="ORF">JF887_07895</name>
</gene>
<dbReference type="SUPFAM" id="SSF48452">
    <property type="entry name" value="TPR-like"/>
    <property type="match status" value="1"/>
</dbReference>
<evidence type="ECO:0000259" key="1">
    <source>
        <dbReference type="SMART" id="SM01043"/>
    </source>
</evidence>
<evidence type="ECO:0000313" key="2">
    <source>
        <dbReference type="EMBL" id="MBJ7609340.1"/>
    </source>
</evidence>
<organism evidence="2 3">
    <name type="scientific">Candidatus Amunia macphersoniae</name>
    <dbReference type="NCBI Taxonomy" id="3127014"/>
    <lineage>
        <taxon>Bacteria</taxon>
        <taxon>Bacillati</taxon>
        <taxon>Candidatus Dormiibacterota</taxon>
        <taxon>Candidatus Dormibacteria</taxon>
        <taxon>Candidatus Aeolococcales</taxon>
        <taxon>Candidatus Aeolococcaceae</taxon>
        <taxon>Candidatus Amunia</taxon>
    </lineage>
</organism>
<evidence type="ECO:0000313" key="3">
    <source>
        <dbReference type="Proteomes" id="UP000614410"/>
    </source>
</evidence>
<protein>
    <recommendedName>
        <fullName evidence="1">Bacterial transcriptional activator domain-containing protein</fullName>
    </recommendedName>
</protein>
<name>A0A934KNN7_9BACT</name>
<dbReference type="InterPro" id="IPR011990">
    <property type="entry name" value="TPR-like_helical_dom_sf"/>
</dbReference>
<dbReference type="SMART" id="SM01043">
    <property type="entry name" value="BTAD"/>
    <property type="match status" value="1"/>
</dbReference>
<dbReference type="Proteomes" id="UP000614410">
    <property type="component" value="Unassembled WGS sequence"/>
</dbReference>
<feature type="domain" description="Bacterial transcriptional activator" evidence="1">
    <location>
        <begin position="24"/>
        <end position="163"/>
    </location>
</feature>
<dbReference type="EMBL" id="JAEKNN010000036">
    <property type="protein sequence ID" value="MBJ7609340.1"/>
    <property type="molecule type" value="Genomic_DNA"/>
</dbReference>
<proteinExistence type="predicted"/>
<dbReference type="InterPro" id="IPR005158">
    <property type="entry name" value="BTAD"/>
</dbReference>
<accession>A0A934KNN7</accession>
<dbReference type="Gene3D" id="1.25.40.10">
    <property type="entry name" value="Tetratricopeptide repeat domain"/>
    <property type="match status" value="1"/>
</dbReference>
<dbReference type="AlphaFoldDB" id="A0A934KNN7"/>